<evidence type="ECO:0000256" key="1">
    <source>
        <dbReference type="SAM" id="SignalP"/>
    </source>
</evidence>
<feature type="signal peptide" evidence="1">
    <location>
        <begin position="1"/>
        <end position="31"/>
    </location>
</feature>
<proteinExistence type="predicted"/>
<evidence type="ECO:0000313" key="2">
    <source>
        <dbReference type="Proteomes" id="UP000887572"/>
    </source>
</evidence>
<dbReference type="AlphaFoldDB" id="A0A914H1H7"/>
<reference evidence="3" key="1">
    <citation type="submission" date="2022-11" db="UniProtKB">
        <authorList>
            <consortium name="WormBaseParasite"/>
        </authorList>
    </citation>
    <scope>IDENTIFICATION</scope>
</reference>
<dbReference type="Proteomes" id="UP000887572">
    <property type="component" value="Unplaced"/>
</dbReference>
<protein>
    <submittedName>
        <fullName evidence="3">Uncharacterized protein</fullName>
    </submittedName>
</protein>
<dbReference type="WBParaSite" id="Gr19_v10_g13150.t1">
    <property type="protein sequence ID" value="Gr19_v10_g13150.t1"/>
    <property type="gene ID" value="Gr19_v10_g13150"/>
</dbReference>
<evidence type="ECO:0000313" key="3">
    <source>
        <dbReference type="WBParaSite" id="Gr19_v10_g13150.t1"/>
    </source>
</evidence>
<accession>A0A914H1H7</accession>
<feature type="chain" id="PRO_5037893052" evidence="1">
    <location>
        <begin position="32"/>
        <end position="80"/>
    </location>
</feature>
<organism evidence="2 3">
    <name type="scientific">Globodera rostochiensis</name>
    <name type="common">Golden nematode worm</name>
    <name type="synonym">Heterodera rostochiensis</name>
    <dbReference type="NCBI Taxonomy" id="31243"/>
    <lineage>
        <taxon>Eukaryota</taxon>
        <taxon>Metazoa</taxon>
        <taxon>Ecdysozoa</taxon>
        <taxon>Nematoda</taxon>
        <taxon>Chromadorea</taxon>
        <taxon>Rhabditida</taxon>
        <taxon>Tylenchina</taxon>
        <taxon>Tylenchomorpha</taxon>
        <taxon>Tylenchoidea</taxon>
        <taxon>Heteroderidae</taxon>
        <taxon>Heteroderinae</taxon>
        <taxon>Globodera</taxon>
    </lineage>
</organism>
<name>A0A914H1H7_GLORO</name>
<sequence>MKMFRRPFSRIIAFSLLLFFIFSIFHSTTQKAPLNVEKSDPFNRVIHPHLMEKRFADCFSTCGRLREPSKKYCFKNCIQG</sequence>
<keyword evidence="1" id="KW-0732">Signal</keyword>
<keyword evidence="2" id="KW-1185">Reference proteome</keyword>